<dbReference type="KEGG" id="cphy:B5808_13890"/>
<evidence type="ECO:0000256" key="1">
    <source>
        <dbReference type="ARBA" id="ARBA00006284"/>
    </source>
</evidence>
<dbReference type="InterPro" id="IPR036129">
    <property type="entry name" value="Glycerate_kinase_sf"/>
</dbReference>
<keyword evidence="2 4" id="KW-0808">Transferase</keyword>
<reference evidence="5 6" key="1">
    <citation type="submission" date="2017-04" db="EMBL/GenBank/DDBJ databases">
        <authorList>
            <person name="Afonso C.L."/>
            <person name="Miller P.J."/>
            <person name="Scott M.A."/>
            <person name="Spackman E."/>
            <person name="Goraichik I."/>
            <person name="Dimitrov K.M."/>
            <person name="Suarez D.L."/>
            <person name="Swayne D.E."/>
        </authorList>
    </citation>
    <scope>NUCLEOTIDE SEQUENCE [LARGE SCALE GENOMIC DNA]</scope>
    <source>
        <strain evidence="6">XA(T)</strain>
    </source>
</reference>
<comment type="similarity">
    <text evidence="1 4">Belongs to the glycerate kinase type-1 family.</text>
</comment>
<dbReference type="GO" id="GO:0031388">
    <property type="term" value="P:organic acid phosphorylation"/>
    <property type="evidence" value="ECO:0007669"/>
    <property type="project" value="UniProtKB-UniRule"/>
</dbReference>
<dbReference type="Gene3D" id="3.40.50.10350">
    <property type="entry name" value="Glycerate kinase, domain 1"/>
    <property type="match status" value="1"/>
</dbReference>
<dbReference type="SUPFAM" id="SSF110738">
    <property type="entry name" value="Glycerate kinase I"/>
    <property type="match status" value="1"/>
</dbReference>
<dbReference type="PANTHER" id="PTHR21599:SF0">
    <property type="entry name" value="GLYCERATE KINASE"/>
    <property type="match status" value="1"/>
</dbReference>
<evidence type="ECO:0000256" key="4">
    <source>
        <dbReference type="PIRNR" id="PIRNR006078"/>
    </source>
</evidence>
<dbReference type="InterPro" id="IPR018193">
    <property type="entry name" value="Glyc_kinase_flavodox-like_fold"/>
</dbReference>
<dbReference type="RefSeq" id="WP_085020328.1">
    <property type="nucleotide sequence ID" value="NZ_BMHD01000001.1"/>
</dbReference>
<accession>A0A1X9LVY0</accession>
<dbReference type="Pfam" id="PF02595">
    <property type="entry name" value="Gly_kinase"/>
    <property type="match status" value="1"/>
</dbReference>
<dbReference type="Proteomes" id="UP000192775">
    <property type="component" value="Chromosome"/>
</dbReference>
<protein>
    <submittedName>
        <fullName evidence="5">Glycerate kinase</fullName>
    </submittedName>
</protein>
<dbReference type="PIRSF" id="PIRSF006078">
    <property type="entry name" value="GlxK"/>
    <property type="match status" value="1"/>
</dbReference>
<evidence type="ECO:0000313" key="6">
    <source>
        <dbReference type="Proteomes" id="UP000192775"/>
    </source>
</evidence>
<keyword evidence="6" id="KW-1185">Reference proteome</keyword>
<gene>
    <name evidence="5" type="ORF">B5808_13890</name>
</gene>
<dbReference type="Gene3D" id="3.90.1510.10">
    <property type="entry name" value="Glycerate kinase, domain 2"/>
    <property type="match status" value="1"/>
</dbReference>
<dbReference type="STRING" id="1619308.B5808_13890"/>
<dbReference type="GO" id="GO:0008887">
    <property type="term" value="F:glycerate kinase activity"/>
    <property type="evidence" value="ECO:0007669"/>
    <property type="project" value="UniProtKB-UniRule"/>
</dbReference>
<dbReference type="AlphaFoldDB" id="A0A1X9LVY0"/>
<sequence>MARRIVIAPDSFKGTIDAADAARALEEGWRTIRPDDDVLLRPMADGGEGTVDAFAVAREGAERRRVTVTGPDDRPVEADWLLYRDPAGRLTGLVELANTSGITLLDPLRPFTAHTRGFGQAIAAALAAGIDRLALAIGGSSSTDGGAGALAELGARLRDADGRPVPDGAGGLGLLASVDLEGLAGLPPAGASVLTDVTNPLLGPLGAVAVFGRQKGILDGDAPRAEAALARWGELLAEATGVDPSTPGAGAAGGTGFGLLAWGAELERGSAAVGAELGLPDAVADADVVITGEGRYDGQSEAGKVPAYVRGLAQAAGARTALVAGAIAADASAFDAHASLTALAGSTEEALARPREHLVAAGVALARSLAS</sequence>
<evidence type="ECO:0000313" key="5">
    <source>
        <dbReference type="EMBL" id="ARJ06190.1"/>
    </source>
</evidence>
<organism evidence="5 6">
    <name type="scientific">Cnuibacter physcomitrellae</name>
    <dbReference type="NCBI Taxonomy" id="1619308"/>
    <lineage>
        <taxon>Bacteria</taxon>
        <taxon>Bacillati</taxon>
        <taxon>Actinomycetota</taxon>
        <taxon>Actinomycetes</taxon>
        <taxon>Micrococcales</taxon>
        <taxon>Microbacteriaceae</taxon>
        <taxon>Cnuibacter</taxon>
    </lineage>
</organism>
<name>A0A1X9LVY0_9MICO</name>
<dbReference type="NCBIfam" id="TIGR00045">
    <property type="entry name" value="glycerate kinase"/>
    <property type="match status" value="1"/>
</dbReference>
<keyword evidence="3 4" id="KW-0418">Kinase</keyword>
<dbReference type="InterPro" id="IPR018197">
    <property type="entry name" value="Glycerate_kinase_RE-like"/>
</dbReference>
<dbReference type="PANTHER" id="PTHR21599">
    <property type="entry name" value="GLYCERATE KINASE"/>
    <property type="match status" value="1"/>
</dbReference>
<dbReference type="EMBL" id="CP020715">
    <property type="protein sequence ID" value="ARJ06190.1"/>
    <property type="molecule type" value="Genomic_DNA"/>
</dbReference>
<proteinExistence type="inferred from homology"/>
<evidence type="ECO:0000256" key="3">
    <source>
        <dbReference type="ARBA" id="ARBA00022777"/>
    </source>
</evidence>
<dbReference type="InterPro" id="IPR004381">
    <property type="entry name" value="Glycerate_kinase"/>
</dbReference>
<evidence type="ECO:0000256" key="2">
    <source>
        <dbReference type="ARBA" id="ARBA00022679"/>
    </source>
</evidence>